<evidence type="ECO:0000259" key="9">
    <source>
        <dbReference type="Pfam" id="PF04552"/>
    </source>
</evidence>
<dbReference type="InterPro" id="IPR000394">
    <property type="entry name" value="RNA_pol_sigma_54"/>
</dbReference>
<dbReference type="EMBL" id="FMXO01000014">
    <property type="protein sequence ID" value="SDB50193.1"/>
    <property type="molecule type" value="Genomic_DNA"/>
</dbReference>
<keyword evidence="8" id="KW-0804">Transcription</keyword>
<dbReference type="GO" id="GO:0003677">
    <property type="term" value="F:DNA binding"/>
    <property type="evidence" value="ECO:0007669"/>
    <property type="project" value="UniProtKB-KW"/>
</dbReference>
<name>A0A1G6DYG5_9BACT</name>
<dbReference type="GO" id="GO:0006352">
    <property type="term" value="P:DNA-templated transcription initiation"/>
    <property type="evidence" value="ECO:0007669"/>
    <property type="project" value="InterPro"/>
</dbReference>
<evidence type="ECO:0000256" key="3">
    <source>
        <dbReference type="ARBA" id="ARBA00022679"/>
    </source>
</evidence>
<dbReference type="GO" id="GO:0000428">
    <property type="term" value="C:DNA-directed RNA polymerase complex"/>
    <property type="evidence" value="ECO:0007669"/>
    <property type="project" value="UniProtKB-KW"/>
</dbReference>
<evidence type="ECO:0000313" key="12">
    <source>
        <dbReference type="Proteomes" id="UP000198771"/>
    </source>
</evidence>
<evidence type="ECO:0000256" key="2">
    <source>
        <dbReference type="ARBA" id="ARBA00022478"/>
    </source>
</evidence>
<dbReference type="Pfam" id="PF04552">
    <property type="entry name" value="Sigma54_DBD"/>
    <property type="match status" value="1"/>
</dbReference>
<comment type="similarity">
    <text evidence="1">Belongs to the sigma-54 factor family.</text>
</comment>
<keyword evidence="5" id="KW-0805">Transcription regulation</keyword>
<dbReference type="InterPro" id="IPR007046">
    <property type="entry name" value="RNA_pol_sigma_54_core-bd"/>
</dbReference>
<keyword evidence="12" id="KW-1185">Reference proteome</keyword>
<sequence>MALELRQQLKLTQQLVMTPQLQQAIKLLQLSRMELVESIQQELLENPVLEIVPESLDEAVMEVEKKDPADERFQSVNVEEPRQLHDPEWQDYLGEFSSVSRQMQGRDWEVPEEGMSFEARLAGKSTLTGHLSWQLRLSSLPQKDLAISNVILGNLDSVGYLCEPLEEIALMAECSVEEAERVLRIMQRLDPIGVCARNLQECLMVQMEELGLDDPVLVSFVKDHMEELEKRRYKPLAKKFKLTMDEIREYLECIQRLDPMPGKSFNTDDPQFTSPDVYVHQQGEDFIVVLNEDEIPGLMINEAYAKDMAIHGKGAKEYIQEKVRSAHWLMKSLYQRQRTLYKVAESIVRFQLEFFRHGVTHLKPMILKDVALDISMHESTVSRITTNKYMNTPHGIFELKFFFNSALGMDDGSEAGSESVKAEIKKLISEEDPKRPLSDELISQLLKKSLGVNIARRTVAKYRMALNIDSSSKRKSIF</sequence>
<dbReference type="Pfam" id="PF04963">
    <property type="entry name" value="Sigma54_CBD"/>
    <property type="match status" value="1"/>
</dbReference>
<dbReference type="GO" id="GO:0016987">
    <property type="term" value="F:sigma factor activity"/>
    <property type="evidence" value="ECO:0007669"/>
    <property type="project" value="UniProtKB-KW"/>
</dbReference>
<dbReference type="Proteomes" id="UP000198771">
    <property type="component" value="Unassembled WGS sequence"/>
</dbReference>
<dbReference type="GO" id="GO:0016779">
    <property type="term" value="F:nucleotidyltransferase activity"/>
    <property type="evidence" value="ECO:0007669"/>
    <property type="project" value="UniProtKB-KW"/>
</dbReference>
<dbReference type="PROSITE" id="PS50044">
    <property type="entry name" value="SIGMA54_3"/>
    <property type="match status" value="1"/>
</dbReference>
<keyword evidence="4" id="KW-0548">Nucleotidyltransferase</keyword>
<dbReference type="PIRSF" id="PIRSF000774">
    <property type="entry name" value="RpoN"/>
    <property type="match status" value="1"/>
</dbReference>
<dbReference type="Pfam" id="PF00309">
    <property type="entry name" value="Sigma54_AID"/>
    <property type="match status" value="1"/>
</dbReference>
<dbReference type="NCBIfam" id="NF009118">
    <property type="entry name" value="PRK12469.1"/>
    <property type="match status" value="1"/>
</dbReference>
<evidence type="ECO:0000259" key="10">
    <source>
        <dbReference type="Pfam" id="PF04963"/>
    </source>
</evidence>
<dbReference type="PRINTS" id="PR00045">
    <property type="entry name" value="SIGMA54FCT"/>
</dbReference>
<keyword evidence="2" id="KW-0240">DNA-directed RNA polymerase</keyword>
<reference evidence="11 12" key="1">
    <citation type="submission" date="2016-10" db="EMBL/GenBank/DDBJ databases">
        <authorList>
            <person name="de Groot N.N."/>
        </authorList>
    </citation>
    <scope>NUCLEOTIDE SEQUENCE [LARGE SCALE GENOMIC DNA]</scope>
    <source>
        <strain evidence="11 12">ASO4-2</strain>
    </source>
</reference>
<dbReference type="OrthoDB" id="9814402at2"/>
<keyword evidence="3" id="KW-0808">Transferase</keyword>
<proteinExistence type="inferred from homology"/>
<evidence type="ECO:0000256" key="4">
    <source>
        <dbReference type="ARBA" id="ARBA00022695"/>
    </source>
</evidence>
<dbReference type="InterPro" id="IPR038709">
    <property type="entry name" value="RpoN_core-bd_sf"/>
</dbReference>
<dbReference type="PROSITE" id="PS00718">
    <property type="entry name" value="SIGMA54_2"/>
    <property type="match status" value="1"/>
</dbReference>
<evidence type="ECO:0000256" key="1">
    <source>
        <dbReference type="ARBA" id="ARBA00008798"/>
    </source>
</evidence>
<dbReference type="Gene3D" id="1.10.10.1330">
    <property type="entry name" value="RNA polymerase sigma-54 factor, core-binding domain"/>
    <property type="match status" value="1"/>
</dbReference>
<dbReference type="STRING" id="617002.SAMN05660653_02479"/>
<feature type="domain" description="RNA polymerase sigma factor 54 core-binding" evidence="10">
    <location>
        <begin position="117"/>
        <end position="304"/>
    </location>
</feature>
<protein>
    <submittedName>
        <fullName evidence="11">RNA polymerase, sigma 54 subunit, RpoN/SigL</fullName>
    </submittedName>
</protein>
<keyword evidence="7" id="KW-0238">DNA-binding</keyword>
<feature type="domain" description="RNA polymerase sigma factor 54 DNA-binding" evidence="9">
    <location>
        <begin position="317"/>
        <end position="475"/>
    </location>
</feature>
<evidence type="ECO:0000313" key="11">
    <source>
        <dbReference type="EMBL" id="SDB50193.1"/>
    </source>
</evidence>
<dbReference type="PANTHER" id="PTHR32248">
    <property type="entry name" value="RNA POLYMERASE SIGMA-54 FACTOR"/>
    <property type="match status" value="1"/>
</dbReference>
<dbReference type="AlphaFoldDB" id="A0A1G6DYG5"/>
<keyword evidence="6" id="KW-0731">Sigma factor</keyword>
<dbReference type="NCBIfam" id="TIGR02395">
    <property type="entry name" value="rpoN_sigma"/>
    <property type="match status" value="1"/>
</dbReference>
<dbReference type="Gene3D" id="1.10.10.60">
    <property type="entry name" value="Homeodomain-like"/>
    <property type="match status" value="1"/>
</dbReference>
<dbReference type="RefSeq" id="WP_092122203.1">
    <property type="nucleotide sequence ID" value="NZ_FMXO01000014.1"/>
</dbReference>
<dbReference type="PROSITE" id="PS00717">
    <property type="entry name" value="SIGMA54_1"/>
    <property type="match status" value="1"/>
</dbReference>
<dbReference type="GO" id="GO:0001216">
    <property type="term" value="F:DNA-binding transcription activator activity"/>
    <property type="evidence" value="ECO:0007669"/>
    <property type="project" value="InterPro"/>
</dbReference>
<evidence type="ECO:0000256" key="5">
    <source>
        <dbReference type="ARBA" id="ARBA00023015"/>
    </source>
</evidence>
<dbReference type="InterPro" id="IPR007634">
    <property type="entry name" value="RNA_pol_sigma_54_DNA-bd"/>
</dbReference>
<dbReference type="PANTHER" id="PTHR32248:SF4">
    <property type="entry name" value="RNA POLYMERASE SIGMA-54 FACTOR"/>
    <property type="match status" value="1"/>
</dbReference>
<evidence type="ECO:0000256" key="7">
    <source>
        <dbReference type="ARBA" id="ARBA00023125"/>
    </source>
</evidence>
<accession>A0A1G6DYG5</accession>
<organism evidence="11 12">
    <name type="scientific">Desulfonatronum thiosulfatophilum</name>
    <dbReference type="NCBI Taxonomy" id="617002"/>
    <lineage>
        <taxon>Bacteria</taxon>
        <taxon>Pseudomonadati</taxon>
        <taxon>Thermodesulfobacteriota</taxon>
        <taxon>Desulfovibrionia</taxon>
        <taxon>Desulfovibrionales</taxon>
        <taxon>Desulfonatronaceae</taxon>
        <taxon>Desulfonatronum</taxon>
    </lineage>
</organism>
<evidence type="ECO:0000256" key="8">
    <source>
        <dbReference type="ARBA" id="ARBA00023163"/>
    </source>
</evidence>
<evidence type="ECO:0000256" key="6">
    <source>
        <dbReference type="ARBA" id="ARBA00023082"/>
    </source>
</evidence>
<gene>
    <name evidence="11" type="ORF">SAMN05660653_02479</name>
</gene>